<dbReference type="AlphaFoldDB" id="A0A0M9DKT8"/>
<accession>A0A0M9DKT8</accession>
<reference evidence="2 3" key="1">
    <citation type="submission" date="2015-07" db="EMBL/GenBank/DDBJ databases">
        <title>Genome sequencing project for genomic taxonomy and phylogenomics of Bacillus-like bacteria.</title>
        <authorList>
            <person name="Liu B."/>
            <person name="Wang J."/>
            <person name="Zhu Y."/>
            <person name="Liu G."/>
            <person name="Chen Q."/>
            <person name="Chen Z."/>
            <person name="Che J."/>
            <person name="Ge C."/>
            <person name="Shi H."/>
            <person name="Pan Z."/>
            <person name="Liu X."/>
        </authorList>
    </citation>
    <scope>NUCLEOTIDE SEQUENCE [LARGE SCALE GENOMIC DNA]</scope>
    <source>
        <strain evidence="2 3">DSM 54</strain>
    </source>
</reference>
<keyword evidence="1" id="KW-0812">Transmembrane</keyword>
<organism evidence="2 3">
    <name type="scientific">Lysinibacillus macroides</name>
    <dbReference type="NCBI Taxonomy" id="33935"/>
    <lineage>
        <taxon>Bacteria</taxon>
        <taxon>Bacillati</taxon>
        <taxon>Bacillota</taxon>
        <taxon>Bacilli</taxon>
        <taxon>Bacillales</taxon>
        <taxon>Bacillaceae</taxon>
        <taxon>Lysinibacillus</taxon>
    </lineage>
</organism>
<keyword evidence="1" id="KW-0472">Membrane</keyword>
<feature type="transmembrane region" description="Helical" evidence="1">
    <location>
        <begin position="76"/>
        <end position="102"/>
    </location>
</feature>
<feature type="transmembrane region" description="Helical" evidence="1">
    <location>
        <begin position="122"/>
        <end position="143"/>
    </location>
</feature>
<evidence type="ECO:0000313" key="2">
    <source>
        <dbReference type="EMBL" id="KOY83468.1"/>
    </source>
</evidence>
<name>A0A0M9DKT8_9BACI</name>
<dbReference type="Pfam" id="PF22564">
    <property type="entry name" value="HAAS"/>
    <property type="match status" value="1"/>
</dbReference>
<dbReference type="OrthoDB" id="116789at2"/>
<dbReference type="PATRIC" id="fig|33935.3.peg.1387"/>
<gene>
    <name evidence="2" type="ORF">ADM90_09445</name>
</gene>
<dbReference type="Proteomes" id="UP000037977">
    <property type="component" value="Unassembled WGS sequence"/>
</dbReference>
<keyword evidence="1" id="KW-1133">Transmembrane helix</keyword>
<sequence length="332" mass="37909">MNLTDIYIQEVTRRLPEKNREDIALELRSTIGDMLPDDYNEDDVKDVLEKLGNPAALASGYRDQPMHLIGPRYFDVYISLLKMIIPIAAVIAVISMIAEYFIGFGGEEAVLNVVITMISEGIWRIIEVGIHVFFWLTLVFVILERTDKGKEQHPLSASLKKWTPEDLKTVVYIPKKKAITKLEVFGYLMWTAIWATFYFYANHLLGIYEGGGEGLKFVMPALNQDVLLRYWPIVIVVIALEIGLALYKLLKGQWTKKVAIFHTIVELFATVVFIVIISNPNLMNQESITYMSNLFTTSTKQFEIWIIGGIIIIFVVYAAISIFDGFRKARIR</sequence>
<keyword evidence="3" id="KW-1185">Reference proteome</keyword>
<protein>
    <submittedName>
        <fullName evidence="2">Membrane protein</fullName>
    </submittedName>
</protein>
<proteinExistence type="predicted"/>
<feature type="transmembrane region" description="Helical" evidence="1">
    <location>
        <begin position="184"/>
        <end position="208"/>
    </location>
</feature>
<comment type="caution">
    <text evidence="2">The sequence shown here is derived from an EMBL/GenBank/DDBJ whole genome shotgun (WGS) entry which is preliminary data.</text>
</comment>
<feature type="transmembrane region" description="Helical" evidence="1">
    <location>
        <begin position="228"/>
        <end position="247"/>
    </location>
</feature>
<dbReference type="RefSeq" id="WP_053994712.1">
    <property type="nucleotide sequence ID" value="NZ_CP065643.1"/>
</dbReference>
<feature type="transmembrane region" description="Helical" evidence="1">
    <location>
        <begin position="259"/>
        <end position="282"/>
    </location>
</feature>
<dbReference type="STRING" id="33935.ADM90_09445"/>
<feature type="transmembrane region" description="Helical" evidence="1">
    <location>
        <begin position="302"/>
        <end position="323"/>
    </location>
</feature>
<dbReference type="EMBL" id="LGCI01000005">
    <property type="protein sequence ID" value="KOY83468.1"/>
    <property type="molecule type" value="Genomic_DNA"/>
</dbReference>
<evidence type="ECO:0000313" key="3">
    <source>
        <dbReference type="Proteomes" id="UP000037977"/>
    </source>
</evidence>
<evidence type="ECO:0000256" key="1">
    <source>
        <dbReference type="SAM" id="Phobius"/>
    </source>
</evidence>